<dbReference type="InterPro" id="IPR045330">
    <property type="entry name" value="TRM3/TARBP1"/>
</dbReference>
<accession>A0A1S0UM43</accession>
<evidence type="ECO:0000256" key="1">
    <source>
        <dbReference type="ARBA" id="ARBA00022603"/>
    </source>
</evidence>
<gene>
    <name evidence="5" type="ORF">LOAG_16419</name>
</gene>
<evidence type="ECO:0000259" key="3">
    <source>
        <dbReference type="Pfam" id="PF00588"/>
    </source>
</evidence>
<organism evidence="5">
    <name type="scientific">Loa loa</name>
    <name type="common">Eye worm</name>
    <name type="synonym">Filaria loa</name>
    <dbReference type="NCBI Taxonomy" id="7209"/>
    <lineage>
        <taxon>Eukaryota</taxon>
        <taxon>Metazoa</taxon>
        <taxon>Ecdysozoa</taxon>
        <taxon>Nematoda</taxon>
        <taxon>Chromadorea</taxon>
        <taxon>Rhabditida</taxon>
        <taxon>Spirurina</taxon>
        <taxon>Spiruromorpha</taxon>
        <taxon>Filarioidea</taxon>
        <taxon>Onchocercidae</taxon>
        <taxon>Loa</taxon>
    </lineage>
</organism>
<dbReference type="Pfam" id="PF00588">
    <property type="entry name" value="SpoU_methylase"/>
    <property type="match status" value="1"/>
</dbReference>
<evidence type="ECO:0000313" key="5">
    <source>
        <dbReference type="EMBL" id="EJD76655.1"/>
    </source>
</evidence>
<dbReference type="OrthoDB" id="241340at2759"/>
<feature type="domain" description="TARBP1" evidence="4">
    <location>
        <begin position="109"/>
        <end position="193"/>
    </location>
</feature>
<evidence type="ECO:0000259" key="4">
    <source>
        <dbReference type="Pfam" id="PF25050"/>
    </source>
</evidence>
<sequence>MSGEHLEGQEGKLDLFKRVKASVEQKNSDLVTEICKHCSETEALSFLELFDNAVVDEMETMVFALFAIVKRALPDINDRVEKIVHRFMCYGQSRFVRKAALSALHELKTNAVWKDYFIVMDVLEEPQFHLVEPVLPIFDRILCMCKATMECDGCLPWFWVQLLFVRTLNHPNGWIRVWAVQKIFSIDAALLKTDYSIILSSVLAALSNSDIYWRLYEDAKLNIFIKGFGSFLEHIASAGSRDDEMIGTVIVQHRLIQSIERNVGSTCFVFFRVICFCPREISEIKYCIPAPIYSDCSALCRPVLNAVLRMPCFPLRICTTANFLKFFFKLTERNWHEAHCFASLLSELPENKYGFLLEEFFYNTTFTETFADDMLEKLEGLQRSYVSYCFERNSWLTHAVYTWKIALDHGQAYKVAMEVLCSLLAVDSYYSVRDFKVVDIILQLYTVISDDKLFEREESQYFRYALIAYLDTRLFTDMNEVFDPLLFNALHKKLLEMLDDVNFEHWLLRSMLLCNKTTLLSRRAALSSVAVAVISKYHDISRTAWNAVLNFLLAEENDSKASSATSRMAVFGETIAQNKSVLWQFFIADHSFDSVSIFKFCINSLKIFFSWDCRRAFLDLLLAVLKKAPTSSMIDESIETVLAVAAEEKKTLNYISVISDVLTICTLECALHTQKVAKIALKAVEKLYAESEQNVQIAVILADALYQARKLLCTTWFSLLIKMCAFGPVCKKDTLVLNLAVQMAYTMTNSLPTSNYEKLHECAQYSRLRALQTVSWICKNRCGSTDKFIQETFLMMKILDTMKNKSFGLSLAHRQKTRLLQLLLLIYGFASEEILEKLELFCIECLKDPSQQPSVRLVVSWILVRLYCNNEVAFQKFIGIEKELAAARIGSIGSWIVILMHVTKISRTDVAFIRCFTLLHPWCTAQNFTVRCTSLAALRLLWNIAGNKLRNQFDYLRCIIEFDMEKAGNTKRIIDNLCNDFYFAYLDENADYSLETVLTILPEKVGLTAQDVITANLLENISTEDFACTRRNSNNLSQYSSFIFGQTQLQRQQQIQEPDSISDTSVIQRKFNTVNVNRTCLESVSLIVVASLLDKAANLGGICRTCEVLGVEKLIVADLSKIKDRNFMALSMSSENWMNLEQSRPEELSNLLLSFRDSGYVIIGAEQTTNSTPLHKIRLPSKMVLLLGNEKGGIPMDLLGYLDKTVEVVQIGHTRSLNVHVTGALFIYRFFEEFIATKT</sequence>
<dbReference type="InterPro" id="IPR044748">
    <property type="entry name" value="Trm3/TARBP1_C"/>
</dbReference>
<dbReference type="CDD" id="cd18091">
    <property type="entry name" value="SpoU-like_TRM3-like"/>
    <property type="match status" value="1"/>
</dbReference>
<dbReference type="GO" id="GO:0016423">
    <property type="term" value="F:tRNA (guanine) methyltransferase activity"/>
    <property type="evidence" value="ECO:0007669"/>
    <property type="project" value="InterPro"/>
</dbReference>
<dbReference type="PANTHER" id="PTHR12029">
    <property type="entry name" value="RNA METHYLTRANSFERASE"/>
    <property type="match status" value="1"/>
</dbReference>
<name>A0A1S0UM43_LOALO</name>
<dbReference type="RefSeq" id="XP_020307441.1">
    <property type="nucleotide sequence ID" value="XM_020449072.1"/>
</dbReference>
<dbReference type="KEGG" id="loa:LOAG_16419"/>
<proteinExistence type="predicted"/>
<keyword evidence="2 5" id="KW-0808">Transferase</keyword>
<dbReference type="OMA" id="MSSENWQ"/>
<dbReference type="InterPro" id="IPR056921">
    <property type="entry name" value="TARBP1_dom"/>
</dbReference>
<keyword evidence="1 5" id="KW-0489">Methyltransferase</keyword>
<dbReference type="GO" id="GO:0030488">
    <property type="term" value="P:tRNA methylation"/>
    <property type="evidence" value="ECO:0007669"/>
    <property type="project" value="InterPro"/>
</dbReference>
<dbReference type="EMBL" id="JH712068">
    <property type="protein sequence ID" value="EJD76655.1"/>
    <property type="molecule type" value="Genomic_DNA"/>
</dbReference>
<dbReference type="Gene3D" id="3.40.1280.10">
    <property type="match status" value="1"/>
</dbReference>
<dbReference type="FunCoup" id="A0A1S0UM43">
    <property type="interactions" value="8"/>
</dbReference>
<dbReference type="CTD" id="9938549"/>
<reference evidence="5" key="1">
    <citation type="submission" date="2012-04" db="EMBL/GenBank/DDBJ databases">
        <title>The Genome Sequence of Loa loa.</title>
        <authorList>
            <consortium name="The Broad Institute Genome Sequencing Platform"/>
            <consortium name="Broad Institute Genome Sequencing Center for Infectious Disease"/>
            <person name="Nutman T.B."/>
            <person name="Fink D.L."/>
            <person name="Russ C."/>
            <person name="Young S."/>
            <person name="Zeng Q."/>
            <person name="Gargeya S."/>
            <person name="Alvarado L."/>
            <person name="Berlin A."/>
            <person name="Chapman S.B."/>
            <person name="Chen Z."/>
            <person name="Freedman E."/>
            <person name="Gellesch M."/>
            <person name="Goldberg J."/>
            <person name="Griggs A."/>
            <person name="Gujja S."/>
            <person name="Heilman E.R."/>
            <person name="Heiman D."/>
            <person name="Howarth C."/>
            <person name="Mehta T."/>
            <person name="Neiman D."/>
            <person name="Pearson M."/>
            <person name="Roberts A."/>
            <person name="Saif S."/>
            <person name="Shea T."/>
            <person name="Shenoy N."/>
            <person name="Sisk P."/>
            <person name="Stolte C."/>
            <person name="Sykes S."/>
            <person name="White J."/>
            <person name="Yandava C."/>
            <person name="Haas B."/>
            <person name="Henn M.R."/>
            <person name="Nusbaum C."/>
            <person name="Birren B."/>
        </authorList>
    </citation>
    <scope>NUCLEOTIDE SEQUENCE [LARGE SCALE GENOMIC DNA]</scope>
</reference>
<dbReference type="InterPro" id="IPR029028">
    <property type="entry name" value="Alpha/beta_knot_MTases"/>
</dbReference>
<dbReference type="InterPro" id="IPR029026">
    <property type="entry name" value="tRNA_m1G_MTases_N"/>
</dbReference>
<dbReference type="SUPFAM" id="SSF75217">
    <property type="entry name" value="alpha/beta knot"/>
    <property type="match status" value="1"/>
</dbReference>
<dbReference type="GeneID" id="9938549"/>
<dbReference type="InParanoid" id="A0A1S0UM43"/>
<dbReference type="AlphaFoldDB" id="A0A1S0UM43"/>
<feature type="domain" description="tRNA/rRNA methyltransferase SpoU type" evidence="3">
    <location>
        <begin position="1086"/>
        <end position="1228"/>
    </location>
</feature>
<protein>
    <submittedName>
        <fullName evidence="5">RNA methyltransferase</fullName>
    </submittedName>
</protein>
<dbReference type="InterPro" id="IPR001537">
    <property type="entry name" value="SpoU_MeTrfase"/>
</dbReference>
<dbReference type="PANTHER" id="PTHR12029:SF11">
    <property type="entry name" value="METHYLTRANSFERASE TARBP1-RELATED"/>
    <property type="match status" value="1"/>
</dbReference>
<evidence type="ECO:0000256" key="2">
    <source>
        <dbReference type="ARBA" id="ARBA00022679"/>
    </source>
</evidence>
<dbReference type="Pfam" id="PF25050">
    <property type="entry name" value="TARBP1"/>
    <property type="match status" value="1"/>
</dbReference>
<dbReference type="GO" id="GO:0003723">
    <property type="term" value="F:RNA binding"/>
    <property type="evidence" value="ECO:0007669"/>
    <property type="project" value="InterPro"/>
</dbReference>